<dbReference type="Proteomes" id="UP001239111">
    <property type="component" value="Chromosome 1"/>
</dbReference>
<name>A0ACC2PET0_9HYME</name>
<comment type="caution">
    <text evidence="1">The sequence shown here is derived from an EMBL/GenBank/DDBJ whole genome shotgun (WGS) entry which is preliminary data.</text>
</comment>
<sequence length="121" mass="14129">MRQKESLDQFCNRFDDLIREHEMSGTKPLDESDKIAMFYQPVSDNSRDVRISEVIINALNKDMTLSEMKNIMIQFEASDRSRSNLDVRANSAQTDKRCHKCARQRHLWASCPLAARGLWYC</sequence>
<dbReference type="EMBL" id="CM056741">
    <property type="protein sequence ID" value="KAJ8681962.1"/>
    <property type="molecule type" value="Genomic_DNA"/>
</dbReference>
<accession>A0ACC2PET0</accession>
<protein>
    <submittedName>
        <fullName evidence="1">Uncharacterized protein</fullName>
    </submittedName>
</protein>
<proteinExistence type="predicted"/>
<reference evidence="1" key="1">
    <citation type="submission" date="2023-04" db="EMBL/GenBank/DDBJ databases">
        <title>A chromosome-level genome assembly of the parasitoid wasp Eretmocerus hayati.</title>
        <authorList>
            <person name="Zhong Y."/>
            <person name="Liu S."/>
            <person name="Liu Y."/>
        </authorList>
    </citation>
    <scope>NUCLEOTIDE SEQUENCE</scope>
    <source>
        <strain evidence="1">ZJU_SS_LIU_2023</strain>
    </source>
</reference>
<evidence type="ECO:0000313" key="2">
    <source>
        <dbReference type="Proteomes" id="UP001239111"/>
    </source>
</evidence>
<evidence type="ECO:0000313" key="1">
    <source>
        <dbReference type="EMBL" id="KAJ8681962.1"/>
    </source>
</evidence>
<organism evidence="1 2">
    <name type="scientific">Eretmocerus hayati</name>
    <dbReference type="NCBI Taxonomy" id="131215"/>
    <lineage>
        <taxon>Eukaryota</taxon>
        <taxon>Metazoa</taxon>
        <taxon>Ecdysozoa</taxon>
        <taxon>Arthropoda</taxon>
        <taxon>Hexapoda</taxon>
        <taxon>Insecta</taxon>
        <taxon>Pterygota</taxon>
        <taxon>Neoptera</taxon>
        <taxon>Endopterygota</taxon>
        <taxon>Hymenoptera</taxon>
        <taxon>Apocrita</taxon>
        <taxon>Proctotrupomorpha</taxon>
        <taxon>Chalcidoidea</taxon>
        <taxon>Aphelinidae</taxon>
        <taxon>Aphelininae</taxon>
        <taxon>Eretmocerus</taxon>
    </lineage>
</organism>
<gene>
    <name evidence="1" type="ORF">QAD02_017754</name>
</gene>
<keyword evidence="2" id="KW-1185">Reference proteome</keyword>